<sequence>MKFFAFGLGFVALGSLFSPAASVPYIKARQATGASISQVETTSFTLEFDPTNSWTGKLSSPGVKTHFTLPTGYTGVNSLQSSFVLYTDATLATSFATVAATSSPASSAQSGTETVATSDIVNAVLTIPAESRTLASGIFTQLVQATGAVPVATAGSIDAVASNADGTTSTFAGVPFTQTLTLQGLQGLAGSPLIVTAFDITGGSSAGLTVSLTATLNNPSNIALKHNSDVTFNLLSGTEVIGTVTIPNFQLAIGANTLTATGLYSPQTPSALAAGLKLISAYVNGNNSDVSIAGTTSSTPLEPLKDALATVKVNSVLPGLGTKLIAASRIYSNSSSLITKTVQAGFNAVNPTSASLTITKIVSTIYRNSSVLGTLNATVNIVIPAKSTVRSPWIPASIIVNTANIAALAAAQAGTLYTRIVATDLQINIGGYVTDLTYSQDNIFTPFDGTYPN</sequence>
<dbReference type="OrthoDB" id="10039566at2759"/>
<evidence type="ECO:0000313" key="3">
    <source>
        <dbReference type="Proteomes" id="UP000070544"/>
    </source>
</evidence>
<dbReference type="GO" id="GO:0000329">
    <property type="term" value="C:fungal-type vacuole membrane"/>
    <property type="evidence" value="ECO:0007669"/>
    <property type="project" value="InterPro"/>
</dbReference>
<dbReference type="InterPro" id="IPR022185">
    <property type="entry name" value="DUF3712"/>
</dbReference>
<dbReference type="PANTHER" id="PTHR35895:SF1">
    <property type="entry name" value="LIPID-BINDING SERUM GLYCOPROTEIN C-TERMINAL DOMAIN-CONTAINING PROTEIN"/>
    <property type="match status" value="1"/>
</dbReference>
<feature type="signal peptide" evidence="1">
    <location>
        <begin position="1"/>
        <end position="22"/>
    </location>
</feature>
<dbReference type="AlphaFoldDB" id="A0A139AVF8"/>
<accession>A0A139AVF8</accession>
<evidence type="ECO:0000256" key="1">
    <source>
        <dbReference type="SAM" id="SignalP"/>
    </source>
</evidence>
<feature type="chain" id="PRO_5007296452" evidence="1">
    <location>
        <begin position="23"/>
        <end position="453"/>
    </location>
</feature>
<dbReference type="Pfam" id="PF12505">
    <property type="entry name" value="DUF3712"/>
    <property type="match status" value="1"/>
</dbReference>
<dbReference type="PANTHER" id="PTHR35895">
    <property type="entry name" value="CHROMOSOME 16, WHOLE GENOME SHOTGUN SEQUENCE"/>
    <property type="match status" value="1"/>
</dbReference>
<dbReference type="Proteomes" id="UP000070544">
    <property type="component" value="Unassembled WGS sequence"/>
</dbReference>
<keyword evidence="3" id="KW-1185">Reference proteome</keyword>
<reference evidence="2 3" key="1">
    <citation type="journal article" date="2015" name="Genome Biol. Evol.">
        <title>Phylogenomic analyses indicate that early fungi evolved digesting cell walls of algal ancestors of land plants.</title>
        <authorList>
            <person name="Chang Y."/>
            <person name="Wang S."/>
            <person name="Sekimoto S."/>
            <person name="Aerts A.L."/>
            <person name="Choi C."/>
            <person name="Clum A."/>
            <person name="LaButti K.M."/>
            <person name="Lindquist E.A."/>
            <person name="Yee Ngan C."/>
            <person name="Ohm R.A."/>
            <person name="Salamov A.A."/>
            <person name="Grigoriev I.V."/>
            <person name="Spatafora J.W."/>
            <person name="Berbee M.L."/>
        </authorList>
    </citation>
    <scope>NUCLEOTIDE SEQUENCE [LARGE SCALE GENOMIC DNA]</scope>
    <source>
        <strain evidence="2 3">JEL478</strain>
    </source>
</reference>
<evidence type="ECO:0000313" key="2">
    <source>
        <dbReference type="EMBL" id="KXS20721.1"/>
    </source>
</evidence>
<name>A0A139AVF8_GONPJ</name>
<dbReference type="STRING" id="1344416.A0A139AVF8"/>
<gene>
    <name evidence="2" type="ORF">M427DRAFT_66163</name>
</gene>
<protein>
    <submittedName>
        <fullName evidence="2">Uncharacterized protein</fullName>
    </submittedName>
</protein>
<dbReference type="InterPro" id="IPR046368">
    <property type="entry name" value="Tag1"/>
</dbReference>
<organism evidence="2 3">
    <name type="scientific">Gonapodya prolifera (strain JEL478)</name>
    <name type="common">Monoblepharis prolifera</name>
    <dbReference type="NCBI Taxonomy" id="1344416"/>
    <lineage>
        <taxon>Eukaryota</taxon>
        <taxon>Fungi</taxon>
        <taxon>Fungi incertae sedis</taxon>
        <taxon>Chytridiomycota</taxon>
        <taxon>Chytridiomycota incertae sedis</taxon>
        <taxon>Monoblepharidomycetes</taxon>
        <taxon>Monoblepharidales</taxon>
        <taxon>Gonapodyaceae</taxon>
        <taxon>Gonapodya</taxon>
    </lineage>
</organism>
<proteinExistence type="predicted"/>
<dbReference type="EMBL" id="KQ965734">
    <property type="protein sequence ID" value="KXS20721.1"/>
    <property type="molecule type" value="Genomic_DNA"/>
</dbReference>
<keyword evidence="1" id="KW-0732">Signal</keyword>